<reference evidence="2 3" key="1">
    <citation type="submission" date="2024-02" db="EMBL/GenBank/DDBJ databases">
        <title>A chromosome-level genome assembly of Drosophila madeirensis, a fruit fly species endemic to Madeira island.</title>
        <authorList>
            <person name="Tomihara K."/>
            <person name="Llopart A."/>
            <person name="Yamamoto D."/>
        </authorList>
    </citation>
    <scope>NUCLEOTIDE SEQUENCE [LARGE SCALE GENOMIC DNA]</scope>
    <source>
        <strain evidence="2 3">RF1</strain>
    </source>
</reference>
<evidence type="ECO:0000313" key="3">
    <source>
        <dbReference type="Proteomes" id="UP001500889"/>
    </source>
</evidence>
<dbReference type="Proteomes" id="UP001500889">
    <property type="component" value="Chromosome J"/>
</dbReference>
<name>A0AAU9FUA3_DROMD</name>
<dbReference type="EMBL" id="AP029265">
    <property type="protein sequence ID" value="BFF99044.1"/>
    <property type="molecule type" value="Genomic_DNA"/>
</dbReference>
<evidence type="ECO:0000256" key="1">
    <source>
        <dbReference type="SAM" id="MobiDB-lite"/>
    </source>
</evidence>
<accession>A0AAU9FUA3</accession>
<keyword evidence="3" id="KW-1185">Reference proteome</keyword>
<dbReference type="AlphaFoldDB" id="A0AAU9FUA3"/>
<gene>
    <name evidence="2" type="ORF">DMAD_07044</name>
</gene>
<feature type="compositionally biased region" description="Basic and acidic residues" evidence="1">
    <location>
        <begin position="115"/>
        <end position="127"/>
    </location>
</feature>
<feature type="region of interest" description="Disordered" evidence="1">
    <location>
        <begin position="95"/>
        <end position="136"/>
    </location>
</feature>
<sequence length="175" mass="19895">MLKKFLNLSAVGLCRVVAKRPSPSQLLLRTYASIDPQYTGNNFATDQQDNGNKFTEEPEANASQIVVYSYPIPHRKSLIRLLQEANHEEKLLKEAKSEEQSMMPQELKGVAAKRQTKDAKCKDKEQSDESNNAVPKFERLKFEGNVPYRKPKTEHGIKYDKVSAAVRMNRLGKKS</sequence>
<organism evidence="2 3">
    <name type="scientific">Drosophila madeirensis</name>
    <name type="common">Fruit fly</name>
    <dbReference type="NCBI Taxonomy" id="30013"/>
    <lineage>
        <taxon>Eukaryota</taxon>
        <taxon>Metazoa</taxon>
        <taxon>Ecdysozoa</taxon>
        <taxon>Arthropoda</taxon>
        <taxon>Hexapoda</taxon>
        <taxon>Insecta</taxon>
        <taxon>Pterygota</taxon>
        <taxon>Neoptera</taxon>
        <taxon>Endopterygota</taxon>
        <taxon>Diptera</taxon>
        <taxon>Brachycera</taxon>
        <taxon>Muscomorpha</taxon>
        <taxon>Ephydroidea</taxon>
        <taxon>Drosophilidae</taxon>
        <taxon>Drosophila</taxon>
        <taxon>Sophophora</taxon>
    </lineage>
</organism>
<protein>
    <submittedName>
        <fullName evidence="2">Uncharacterized protein</fullName>
    </submittedName>
</protein>
<evidence type="ECO:0000313" key="2">
    <source>
        <dbReference type="EMBL" id="BFF99044.1"/>
    </source>
</evidence>
<proteinExistence type="predicted"/>